<dbReference type="SUPFAM" id="SSF52047">
    <property type="entry name" value="RNI-like"/>
    <property type="match status" value="2"/>
</dbReference>
<dbReference type="FunFam" id="3.80.10.10:FF:000213">
    <property type="entry name" value="Tyrosine-sulfated glycopeptide receptor 1"/>
    <property type="match status" value="1"/>
</dbReference>
<keyword evidence="16" id="KW-1185">Reference proteome</keyword>
<dbReference type="Pfam" id="PF13855">
    <property type="entry name" value="LRR_8"/>
    <property type="match status" value="2"/>
</dbReference>
<dbReference type="FunFam" id="3.80.10.10:FF:001347">
    <property type="entry name" value="LRR receptor-like serine/threonine-protein kinase GSO2"/>
    <property type="match status" value="1"/>
</dbReference>
<dbReference type="SUPFAM" id="SSF52058">
    <property type="entry name" value="L domain-like"/>
    <property type="match status" value="1"/>
</dbReference>
<feature type="chain" id="PRO_5043041487" description="Leucine-rich repeat-containing N-terminal plant-type domain-containing protein" evidence="13">
    <location>
        <begin position="18"/>
        <end position="1159"/>
    </location>
</feature>
<evidence type="ECO:0000256" key="6">
    <source>
        <dbReference type="ARBA" id="ARBA00022729"/>
    </source>
</evidence>
<evidence type="ECO:0000313" key="15">
    <source>
        <dbReference type="EMBL" id="KAK7364381.1"/>
    </source>
</evidence>
<accession>A0AAN9N131</accession>
<keyword evidence="4" id="KW-0433">Leucine-rich repeat</keyword>
<protein>
    <recommendedName>
        <fullName evidence="14">Leucine-rich repeat-containing N-terminal plant-type domain-containing protein</fullName>
    </recommendedName>
</protein>
<feature type="signal peptide" evidence="13">
    <location>
        <begin position="1"/>
        <end position="17"/>
    </location>
</feature>
<feature type="domain" description="Leucine-rich repeat-containing N-terminal plant-type" evidence="14">
    <location>
        <begin position="40"/>
        <end position="80"/>
    </location>
</feature>
<comment type="caution">
    <text evidence="15">The sequence shown here is derived from an EMBL/GenBank/DDBJ whole genome shotgun (WGS) entry which is preliminary data.</text>
</comment>
<gene>
    <name evidence="15" type="ORF">VNO80_12984</name>
</gene>
<dbReference type="AlphaFoldDB" id="A0AAN9N131"/>
<name>A0AAN9N131_PHACN</name>
<keyword evidence="5 12" id="KW-0812">Transmembrane</keyword>
<evidence type="ECO:0000256" key="9">
    <source>
        <dbReference type="ARBA" id="ARBA00023136"/>
    </source>
</evidence>
<dbReference type="SMART" id="SM00369">
    <property type="entry name" value="LRR_TYP"/>
    <property type="match status" value="11"/>
</dbReference>
<comment type="similarity">
    <text evidence="2">Belongs to the RLP family.</text>
</comment>
<evidence type="ECO:0000256" key="10">
    <source>
        <dbReference type="ARBA" id="ARBA00023170"/>
    </source>
</evidence>
<keyword evidence="8 12" id="KW-1133">Transmembrane helix</keyword>
<evidence type="ECO:0000256" key="3">
    <source>
        <dbReference type="ARBA" id="ARBA00022475"/>
    </source>
</evidence>
<keyword evidence="7" id="KW-0677">Repeat</keyword>
<dbReference type="InterPro" id="IPR003591">
    <property type="entry name" value="Leu-rich_rpt_typical-subtyp"/>
</dbReference>
<keyword evidence="10" id="KW-0675">Receptor</keyword>
<keyword evidence="9 12" id="KW-0472">Membrane</keyword>
<dbReference type="GO" id="GO:0005886">
    <property type="term" value="C:plasma membrane"/>
    <property type="evidence" value="ECO:0007669"/>
    <property type="project" value="UniProtKB-SubCell"/>
</dbReference>
<evidence type="ECO:0000256" key="12">
    <source>
        <dbReference type="SAM" id="Phobius"/>
    </source>
</evidence>
<sequence>MDSYSLKILFLVFVCLAHTNVSIFGFNSPSQNSYVKCIEREREALLNFKQSVRDYCDMLFTWRDDENNRDCCKWEGIKCNNETGHVEMLDLRGSESHYLSGSINITALVDLQKLQHLDLSFHHHFSGGQIPASIGSFQSLRYLNLSCSRFPGPIPYELENLSKLEYLDLKTTVINGEIPSQLEKLSSLRYLDLSNNYDIYGEVPFQLGNLTHLWYLDLSHNSLYGAIPSQLRRMSQLRYLDLSGNLLSGALPFQVGNLPLLHYLRLEGNYGLKLKDENWLSSLSSLATLGLHSFPDLGLSPYWLRMIRERIPNLRELSLVDCGLSDYHFSSLFPSHSNISTSLSILDLSDNMLTSSTFQLLSNYSPNLQELHVSNNSIDLSSAHFPNFPSLVILDLSKNNLNLISSRFQGNLNFSTKLQELHLENCNLTDRSFLVPTASNKYFSFSLVTLGLSQNLLQSSVVFHWIFNFTTNLQSLSLDKNMIEGPIPDVFGKVMNSLEVLKLETNKLKGEIPASLGSICTLKKLYLSHNNLSGEISSFIQNSSWCNRHVFEILDLSYNRMIGMLPNLSIFTSLRKLDLSNNLLNGEIPKSIGLLYRLQSLHLEENYLEGDINELHLTNLSQLMALDLTDNSLSLKFATNWIPPFQLFTLALGSCKLGPNFPSWLQAQTQLIFLDISNARIDDFVPDWFWIKLQSMNDVNMSYNSIKGSIPNTPIKENGLDNVILNSNQLEGAIPSFLSQAETLDLSENKISDLNTFVCANRATKNMHTLDVSNNQIVGQLSDCWEHLSLLKFLDLRNNKLSGKIPQSMGTLVNLQVLVLRNNNFIGELPLTLKNCSGLDILDVSKNLLSGPVPSWIGESLQQLKILSLRGNHLFGNFPIHLCYLSQIQVLDLSRNKLSGEIPTCLMNFSTMMERSILPRDISRERKISTQGSYPNIYDSYLLLSWKGQDYEFWNPKNLLKSIDLSSNDLTGEVPKEVGYLLGLVSLNLSRNHFHGEIPSEIGNLSLLEFLDLSRNNFSGSIPSTFSNIDRLGMLDLSNNNLSGRIPWGRQLQTFDASSFEGNIDLCGEQLNKSCPGDEKTVQPQGAAVADENDNSVLSGALYMSFGLGFVTGFWGLLGPILLWRPWRFAYIRFLNRLMDYILLMVELNVVKFHRWRKG</sequence>
<dbReference type="Gene3D" id="3.80.10.10">
    <property type="entry name" value="Ribonuclease Inhibitor"/>
    <property type="match status" value="5"/>
</dbReference>
<dbReference type="InterPro" id="IPR013210">
    <property type="entry name" value="LRR_N_plant-typ"/>
</dbReference>
<dbReference type="InterPro" id="IPR001611">
    <property type="entry name" value="Leu-rich_rpt"/>
</dbReference>
<dbReference type="InterPro" id="IPR032675">
    <property type="entry name" value="LRR_dom_sf"/>
</dbReference>
<dbReference type="PANTHER" id="PTHR48063:SF98">
    <property type="entry name" value="LRR RECEPTOR-LIKE SERINE_THREONINE-PROTEIN KINASE FLS2"/>
    <property type="match status" value="1"/>
</dbReference>
<evidence type="ECO:0000256" key="1">
    <source>
        <dbReference type="ARBA" id="ARBA00004251"/>
    </source>
</evidence>
<feature type="transmembrane region" description="Helical" evidence="12">
    <location>
        <begin position="1101"/>
        <end position="1124"/>
    </location>
</feature>
<dbReference type="PANTHER" id="PTHR48063">
    <property type="entry name" value="LRR RECEPTOR-LIKE KINASE"/>
    <property type="match status" value="1"/>
</dbReference>
<dbReference type="Pfam" id="PF08263">
    <property type="entry name" value="LRRNT_2"/>
    <property type="match status" value="1"/>
</dbReference>
<evidence type="ECO:0000259" key="14">
    <source>
        <dbReference type="Pfam" id="PF08263"/>
    </source>
</evidence>
<evidence type="ECO:0000256" key="7">
    <source>
        <dbReference type="ARBA" id="ARBA00022737"/>
    </source>
</evidence>
<evidence type="ECO:0000256" key="8">
    <source>
        <dbReference type="ARBA" id="ARBA00022989"/>
    </source>
</evidence>
<dbReference type="PRINTS" id="PR00019">
    <property type="entry name" value="LEURICHRPT"/>
</dbReference>
<dbReference type="FunFam" id="3.80.10.10:FF:000095">
    <property type="entry name" value="LRR receptor-like serine/threonine-protein kinase GSO1"/>
    <property type="match status" value="1"/>
</dbReference>
<proteinExistence type="inferred from homology"/>
<comment type="subcellular location">
    <subcellularLocation>
        <location evidence="1">Cell membrane</location>
        <topology evidence="1">Single-pass type I membrane protein</topology>
    </subcellularLocation>
</comment>
<evidence type="ECO:0000256" key="5">
    <source>
        <dbReference type="ARBA" id="ARBA00022692"/>
    </source>
</evidence>
<dbReference type="Pfam" id="PF00560">
    <property type="entry name" value="LRR_1"/>
    <property type="match status" value="9"/>
</dbReference>
<dbReference type="EMBL" id="JAYMYR010000005">
    <property type="protein sequence ID" value="KAK7364381.1"/>
    <property type="molecule type" value="Genomic_DNA"/>
</dbReference>
<dbReference type="Proteomes" id="UP001374584">
    <property type="component" value="Unassembled WGS sequence"/>
</dbReference>
<keyword evidence="6 13" id="KW-0732">Signal</keyword>
<keyword evidence="3" id="KW-1003">Cell membrane</keyword>
<dbReference type="FunFam" id="3.80.10.10:FF:000041">
    <property type="entry name" value="LRR receptor-like serine/threonine-protein kinase ERECTA"/>
    <property type="match status" value="1"/>
</dbReference>
<evidence type="ECO:0000256" key="4">
    <source>
        <dbReference type="ARBA" id="ARBA00022614"/>
    </source>
</evidence>
<dbReference type="PROSITE" id="PS51450">
    <property type="entry name" value="LRR"/>
    <property type="match status" value="1"/>
</dbReference>
<dbReference type="InterPro" id="IPR046956">
    <property type="entry name" value="RLP23-like"/>
</dbReference>
<keyword evidence="11" id="KW-0325">Glycoprotein</keyword>
<reference evidence="15 16" key="1">
    <citation type="submission" date="2024-01" db="EMBL/GenBank/DDBJ databases">
        <title>The genomes of 5 underutilized Papilionoideae crops provide insights into root nodulation and disease resistanc.</title>
        <authorList>
            <person name="Jiang F."/>
        </authorList>
    </citation>
    <scope>NUCLEOTIDE SEQUENCE [LARGE SCALE GENOMIC DNA]</scope>
    <source>
        <strain evidence="15">JINMINGXINNONG_FW02</strain>
        <tissue evidence="15">Leaves</tissue>
    </source>
</reference>
<evidence type="ECO:0000256" key="11">
    <source>
        <dbReference type="ARBA" id="ARBA00023180"/>
    </source>
</evidence>
<organism evidence="15 16">
    <name type="scientific">Phaseolus coccineus</name>
    <name type="common">Scarlet runner bean</name>
    <name type="synonym">Phaseolus multiflorus</name>
    <dbReference type="NCBI Taxonomy" id="3886"/>
    <lineage>
        <taxon>Eukaryota</taxon>
        <taxon>Viridiplantae</taxon>
        <taxon>Streptophyta</taxon>
        <taxon>Embryophyta</taxon>
        <taxon>Tracheophyta</taxon>
        <taxon>Spermatophyta</taxon>
        <taxon>Magnoliopsida</taxon>
        <taxon>eudicotyledons</taxon>
        <taxon>Gunneridae</taxon>
        <taxon>Pentapetalae</taxon>
        <taxon>rosids</taxon>
        <taxon>fabids</taxon>
        <taxon>Fabales</taxon>
        <taxon>Fabaceae</taxon>
        <taxon>Papilionoideae</taxon>
        <taxon>50 kb inversion clade</taxon>
        <taxon>NPAAA clade</taxon>
        <taxon>indigoferoid/millettioid clade</taxon>
        <taxon>Phaseoleae</taxon>
        <taxon>Phaseolus</taxon>
    </lineage>
</organism>
<evidence type="ECO:0000256" key="2">
    <source>
        <dbReference type="ARBA" id="ARBA00009592"/>
    </source>
</evidence>
<evidence type="ECO:0000256" key="13">
    <source>
        <dbReference type="SAM" id="SignalP"/>
    </source>
</evidence>
<evidence type="ECO:0000313" key="16">
    <source>
        <dbReference type="Proteomes" id="UP001374584"/>
    </source>
</evidence>